<keyword evidence="6" id="KW-0539">Nucleus</keyword>
<dbReference type="PROSITE" id="PS50157">
    <property type="entry name" value="ZINC_FINGER_C2H2_2"/>
    <property type="match status" value="3"/>
</dbReference>
<gene>
    <name evidence="10" type="ORF">FQA47_014973</name>
</gene>
<evidence type="ECO:0000256" key="7">
    <source>
        <dbReference type="PROSITE-ProRule" id="PRU00042"/>
    </source>
</evidence>
<dbReference type="Gene3D" id="3.30.160.60">
    <property type="entry name" value="Classic Zinc Finger"/>
    <property type="match status" value="2"/>
</dbReference>
<evidence type="ECO:0000256" key="1">
    <source>
        <dbReference type="ARBA" id="ARBA00004123"/>
    </source>
</evidence>
<dbReference type="Proteomes" id="UP000646548">
    <property type="component" value="Unassembled WGS sequence"/>
</dbReference>
<evidence type="ECO:0000313" key="10">
    <source>
        <dbReference type="EMBL" id="KAF6738183.1"/>
    </source>
</evidence>
<organism evidence="10 11">
    <name type="scientific">Oryzias melastigma</name>
    <name type="common">Marine medaka</name>
    <dbReference type="NCBI Taxonomy" id="30732"/>
    <lineage>
        <taxon>Eukaryota</taxon>
        <taxon>Metazoa</taxon>
        <taxon>Chordata</taxon>
        <taxon>Craniata</taxon>
        <taxon>Vertebrata</taxon>
        <taxon>Euteleostomi</taxon>
        <taxon>Actinopterygii</taxon>
        <taxon>Neopterygii</taxon>
        <taxon>Teleostei</taxon>
        <taxon>Neoteleostei</taxon>
        <taxon>Acanthomorphata</taxon>
        <taxon>Ovalentaria</taxon>
        <taxon>Atherinomorphae</taxon>
        <taxon>Beloniformes</taxon>
        <taxon>Adrianichthyidae</taxon>
        <taxon>Oryziinae</taxon>
        <taxon>Oryzias</taxon>
    </lineage>
</organism>
<dbReference type="InterPro" id="IPR036236">
    <property type="entry name" value="Znf_C2H2_sf"/>
</dbReference>
<evidence type="ECO:0000256" key="8">
    <source>
        <dbReference type="SAM" id="MobiDB-lite"/>
    </source>
</evidence>
<keyword evidence="2" id="KW-0479">Metal-binding</keyword>
<feature type="domain" description="C2H2-type" evidence="9">
    <location>
        <begin position="231"/>
        <end position="258"/>
    </location>
</feature>
<comment type="caution">
    <text evidence="10">The sequence shown here is derived from an EMBL/GenBank/DDBJ whole genome shotgun (WGS) entry which is preliminary data.</text>
</comment>
<keyword evidence="4 7" id="KW-0863">Zinc-finger</keyword>
<dbReference type="Pfam" id="PF00096">
    <property type="entry name" value="zf-C2H2"/>
    <property type="match status" value="2"/>
</dbReference>
<dbReference type="OrthoDB" id="8939517at2759"/>
<feature type="compositionally biased region" description="Low complexity" evidence="8">
    <location>
        <begin position="339"/>
        <end position="360"/>
    </location>
</feature>
<dbReference type="PANTHER" id="PTHR16515:SF49">
    <property type="entry name" value="GASTRULA ZINC FINGER PROTEIN XLCGF49.1-LIKE-RELATED"/>
    <property type="match status" value="1"/>
</dbReference>
<dbReference type="SMART" id="SM00355">
    <property type="entry name" value="ZnF_C2H2"/>
    <property type="match status" value="3"/>
</dbReference>
<feature type="region of interest" description="Disordered" evidence="8">
    <location>
        <begin position="296"/>
        <end position="400"/>
    </location>
</feature>
<dbReference type="PROSITE" id="PS00028">
    <property type="entry name" value="ZINC_FINGER_C2H2_1"/>
    <property type="match status" value="2"/>
</dbReference>
<evidence type="ECO:0000256" key="4">
    <source>
        <dbReference type="ARBA" id="ARBA00022771"/>
    </source>
</evidence>
<evidence type="ECO:0000256" key="3">
    <source>
        <dbReference type="ARBA" id="ARBA00022737"/>
    </source>
</evidence>
<keyword evidence="5" id="KW-0862">Zinc</keyword>
<feature type="domain" description="C2H2-type" evidence="9">
    <location>
        <begin position="174"/>
        <end position="201"/>
    </location>
</feature>
<dbReference type="GO" id="GO:0010468">
    <property type="term" value="P:regulation of gene expression"/>
    <property type="evidence" value="ECO:0007669"/>
    <property type="project" value="TreeGrafter"/>
</dbReference>
<name>A0A834FPP3_ORYME</name>
<dbReference type="EMBL" id="WKFB01000033">
    <property type="protein sequence ID" value="KAF6738183.1"/>
    <property type="molecule type" value="Genomic_DNA"/>
</dbReference>
<feature type="domain" description="C2H2-type" evidence="9">
    <location>
        <begin position="400"/>
        <end position="427"/>
    </location>
</feature>
<comment type="subcellular location">
    <subcellularLocation>
        <location evidence="1">Nucleus</location>
    </subcellularLocation>
</comment>
<evidence type="ECO:0000256" key="2">
    <source>
        <dbReference type="ARBA" id="ARBA00022723"/>
    </source>
</evidence>
<evidence type="ECO:0000256" key="5">
    <source>
        <dbReference type="ARBA" id="ARBA00022833"/>
    </source>
</evidence>
<dbReference type="PANTHER" id="PTHR16515">
    <property type="entry name" value="PR DOMAIN ZINC FINGER PROTEIN"/>
    <property type="match status" value="1"/>
</dbReference>
<dbReference type="SUPFAM" id="SSF57667">
    <property type="entry name" value="beta-beta-alpha zinc fingers"/>
    <property type="match status" value="2"/>
</dbReference>
<proteinExistence type="predicted"/>
<reference evidence="10" key="1">
    <citation type="journal article" name="BMC Genomics">
        <title>Long-read sequencing and de novo genome assembly of marine medaka (Oryzias melastigma).</title>
        <authorList>
            <person name="Liang P."/>
            <person name="Saqib H.S.A."/>
            <person name="Ni X."/>
            <person name="Shen Y."/>
        </authorList>
    </citation>
    <scope>NUCLEOTIDE SEQUENCE</scope>
    <source>
        <strain evidence="10">Bigg-433</strain>
    </source>
</reference>
<evidence type="ECO:0000259" key="9">
    <source>
        <dbReference type="PROSITE" id="PS50157"/>
    </source>
</evidence>
<dbReference type="AlphaFoldDB" id="A0A834FPP3"/>
<evidence type="ECO:0000313" key="11">
    <source>
        <dbReference type="Proteomes" id="UP000646548"/>
    </source>
</evidence>
<dbReference type="InterPro" id="IPR013087">
    <property type="entry name" value="Znf_C2H2_type"/>
</dbReference>
<keyword evidence="3" id="KW-0677">Repeat</keyword>
<dbReference type="InterPro" id="IPR050331">
    <property type="entry name" value="Zinc_finger"/>
</dbReference>
<dbReference type="GO" id="GO:0005634">
    <property type="term" value="C:nucleus"/>
    <property type="evidence" value="ECO:0007669"/>
    <property type="project" value="UniProtKB-SubCell"/>
</dbReference>
<evidence type="ECO:0000256" key="6">
    <source>
        <dbReference type="ARBA" id="ARBA00023242"/>
    </source>
</evidence>
<sequence length="434" mass="48493">MSKTLLLRVSVNERISSAAEDIMLRLESGEVSVELPTLRILLTERLTIAAGQIISLFEKIVSDFEDTLRQSEQKVCRQRKLLDAVLKPTVQLERAETQQSRDNKENVSSEQMVRSNSLDENGVLPFQGLDLDVFLPPLSPQEAPDPLEHFWFIENQLYYSGMQSMRAIPQSETFPCTMCGLKFSSIAALGFHLKVHKSKKKPKPRRLSDYERFSKLSLKFHKPIDGVENVFTCSECNQAFKFRSMLRKHNCGQDTKPPFDSHCWPVEFPAEIKSEFEMQDGASAVQDRFREAGTEPVTLKEELVESEISQVVIGPPSDKEEEENPQSCHVHHSERDINPASEGGAGSDPPGAGSDPPAGEKTSSTTENVDDGGEGTSQSSSDPPAAPEAPKTWPSEERPLKCPFCSKSFITEFNMKIHVSMHTGQAAFQTQSFW</sequence>
<dbReference type="GO" id="GO:0008270">
    <property type="term" value="F:zinc ion binding"/>
    <property type="evidence" value="ECO:0007669"/>
    <property type="project" value="UniProtKB-KW"/>
</dbReference>
<accession>A0A834FPP3</accession>
<protein>
    <submittedName>
        <fullName evidence="10">Zinc finger protein 155</fullName>
    </submittedName>
</protein>